<comment type="caution">
    <text evidence="1">The sequence shown here is derived from an EMBL/GenBank/DDBJ whole genome shotgun (WGS) entry which is preliminary data.</text>
</comment>
<dbReference type="Proteomes" id="UP000004510">
    <property type="component" value="Unassembled WGS sequence"/>
</dbReference>
<dbReference type="EMBL" id="ADMS01000055">
    <property type="protein sequence ID" value="EFF76115.1"/>
    <property type="molecule type" value="Genomic_DNA"/>
</dbReference>
<proteinExistence type="predicted"/>
<sequence>MTRDEIEAIAQRPTYCKTDGEAVTLSRAERDALVAMAQRYAWLRVQPNDTSTPRIDVVHWVDEGDITGGSGLRLEELDAAIDAAMAKEQA</sequence>
<protein>
    <submittedName>
        <fullName evidence="1">Uncharacterized protein</fullName>
    </submittedName>
</protein>
<name>D4XAP3_9BURK</name>
<evidence type="ECO:0000313" key="2">
    <source>
        <dbReference type="Proteomes" id="UP000004510"/>
    </source>
</evidence>
<dbReference type="OrthoDB" id="8666651at2"/>
<accession>D4XAP3</accession>
<dbReference type="AlphaFoldDB" id="D4XAP3"/>
<dbReference type="PATRIC" id="fig|742159.3.peg.3493"/>
<gene>
    <name evidence="1" type="ORF">HMPREF0004_2540</name>
</gene>
<evidence type="ECO:0000313" key="1">
    <source>
        <dbReference type="EMBL" id="EFF76115.1"/>
    </source>
</evidence>
<dbReference type="RefSeq" id="WP_006218597.1">
    <property type="nucleotide sequence ID" value="NZ_GG770409.1"/>
</dbReference>
<organism evidence="1 2">
    <name type="scientific">Achromobacter piechaudii ATCC 43553</name>
    <dbReference type="NCBI Taxonomy" id="742159"/>
    <lineage>
        <taxon>Bacteria</taxon>
        <taxon>Pseudomonadati</taxon>
        <taxon>Pseudomonadota</taxon>
        <taxon>Betaproteobacteria</taxon>
        <taxon>Burkholderiales</taxon>
        <taxon>Alcaligenaceae</taxon>
        <taxon>Achromobacter</taxon>
    </lineage>
</organism>
<reference evidence="2" key="1">
    <citation type="submission" date="2010-03" db="EMBL/GenBank/DDBJ databases">
        <title>Complete sequence of Mobiluncus curtisii ATCC 43063.</title>
        <authorList>
            <person name="Muzny D."/>
            <person name="Qin X."/>
            <person name="Deng J."/>
            <person name="Jiang H."/>
            <person name="Liu Y."/>
            <person name="Qu J."/>
            <person name="Song X.-Z."/>
            <person name="Zhang L."/>
            <person name="Thornton R."/>
            <person name="Coyle M."/>
            <person name="Francisco L."/>
            <person name="Jackson L."/>
            <person name="Javaid M."/>
            <person name="Korchina V."/>
            <person name="Kovar C."/>
            <person name="Mata R."/>
            <person name="Mathew T."/>
            <person name="Ngo R."/>
            <person name="Nguyen L."/>
            <person name="Nguyen N."/>
            <person name="Okwuonu G."/>
            <person name="Ongeri F."/>
            <person name="Pham C."/>
            <person name="Simmons D."/>
            <person name="Wilczek-Boney K."/>
            <person name="Hale W."/>
            <person name="Jakkamsetti A."/>
            <person name="Pham P."/>
            <person name="Ruth R."/>
            <person name="San Lucas F."/>
            <person name="Warren J."/>
            <person name="Zhang J."/>
            <person name="Zhao Z."/>
            <person name="Zhou C."/>
            <person name="Zhu D."/>
            <person name="Lee S."/>
            <person name="Bess C."/>
            <person name="Blankenburg K."/>
            <person name="Forbes L."/>
            <person name="Fu Q."/>
            <person name="Gubbala S."/>
            <person name="Hirani K."/>
            <person name="Jayaseelan J.C."/>
            <person name="Lara F."/>
            <person name="Munidasa M."/>
            <person name="Palculict T."/>
            <person name="Patil S."/>
            <person name="Pu L.-L."/>
            <person name="Saada N."/>
            <person name="Tang L."/>
            <person name="Weissenberger G."/>
            <person name="Zhu Y."/>
            <person name="Hemphill L."/>
            <person name="Shang Y."/>
            <person name="Youmans B."/>
            <person name="Ayvaz T."/>
            <person name="Ross M."/>
            <person name="Santibanez J."/>
            <person name="Aqrawi P."/>
            <person name="Gross S."/>
            <person name="Joshi V."/>
            <person name="Fowler G."/>
            <person name="Nazareth L."/>
            <person name="Reid J."/>
            <person name="Worley K."/>
            <person name="Petrosino J."/>
            <person name="Highlander S."/>
            <person name="Gibbs R."/>
            <person name="Gibbs R."/>
        </authorList>
    </citation>
    <scope>NUCLEOTIDE SEQUENCE [LARGE SCALE GENOMIC DNA]</scope>
    <source>
        <strain evidence="2">ATCC 43553</strain>
    </source>
</reference>
<dbReference type="HOGENOM" id="CLU_2434080_0_0_4"/>